<proteinExistence type="predicted"/>
<evidence type="ECO:0000313" key="2">
    <source>
        <dbReference type="Proteomes" id="UP000001568"/>
    </source>
</evidence>
<dbReference type="Gramene" id="ABO95954">
    <property type="protein sequence ID" value="ABO95954"/>
    <property type="gene ID" value="OSTLU_31506"/>
</dbReference>
<dbReference type="EMBL" id="CP000585">
    <property type="protein sequence ID" value="ABO95954.1"/>
    <property type="molecule type" value="Genomic_DNA"/>
</dbReference>
<dbReference type="STRING" id="436017.A4RWZ0"/>
<dbReference type="Gene3D" id="3.40.30.10">
    <property type="entry name" value="Glutaredoxin"/>
    <property type="match status" value="1"/>
</dbReference>
<dbReference type="AlphaFoldDB" id="A4RWZ0"/>
<dbReference type="eggNOG" id="ENOG502S0CB">
    <property type="taxonomic scope" value="Eukaryota"/>
</dbReference>
<dbReference type="KEGG" id="olu:OSTLU_31506"/>
<reference evidence="1 2" key="1">
    <citation type="journal article" date="2007" name="Proc. Natl. Acad. Sci. U.S.A.">
        <title>The tiny eukaryote Ostreococcus provides genomic insights into the paradox of plankton speciation.</title>
        <authorList>
            <person name="Palenik B."/>
            <person name="Grimwood J."/>
            <person name="Aerts A."/>
            <person name="Rouze P."/>
            <person name="Salamov A."/>
            <person name="Putnam N."/>
            <person name="Dupont C."/>
            <person name="Jorgensen R."/>
            <person name="Derelle E."/>
            <person name="Rombauts S."/>
            <person name="Zhou K."/>
            <person name="Otillar R."/>
            <person name="Merchant S.S."/>
            <person name="Podell S."/>
            <person name="Gaasterland T."/>
            <person name="Napoli C."/>
            <person name="Gendler K."/>
            <person name="Manuell A."/>
            <person name="Tai V."/>
            <person name="Vallon O."/>
            <person name="Piganeau G."/>
            <person name="Jancek S."/>
            <person name="Heijde M."/>
            <person name="Jabbari K."/>
            <person name="Bowler C."/>
            <person name="Lohr M."/>
            <person name="Robbens S."/>
            <person name="Werner G."/>
            <person name="Dubchak I."/>
            <person name="Pazour G.J."/>
            <person name="Ren Q."/>
            <person name="Paulsen I."/>
            <person name="Delwiche C."/>
            <person name="Schmutz J."/>
            <person name="Rokhsar D."/>
            <person name="Van de Peer Y."/>
            <person name="Moreau H."/>
            <person name="Grigoriev I.V."/>
        </authorList>
    </citation>
    <scope>NUCLEOTIDE SEQUENCE [LARGE SCALE GENOMIC DNA]</scope>
    <source>
        <strain evidence="1 2">CCE9901</strain>
    </source>
</reference>
<organism evidence="1 2">
    <name type="scientific">Ostreococcus lucimarinus (strain CCE9901)</name>
    <dbReference type="NCBI Taxonomy" id="436017"/>
    <lineage>
        <taxon>Eukaryota</taxon>
        <taxon>Viridiplantae</taxon>
        <taxon>Chlorophyta</taxon>
        <taxon>Mamiellophyceae</taxon>
        <taxon>Mamiellales</taxon>
        <taxon>Bathycoccaceae</taxon>
        <taxon>Ostreococcus</taxon>
    </lineage>
</organism>
<dbReference type="SUPFAM" id="SSF52833">
    <property type="entry name" value="Thioredoxin-like"/>
    <property type="match status" value="1"/>
</dbReference>
<evidence type="ECO:0000313" key="1">
    <source>
        <dbReference type="EMBL" id="ABO95954.1"/>
    </source>
</evidence>
<dbReference type="PANTHER" id="PTHR33875:SF2">
    <property type="entry name" value="ACR183CP"/>
    <property type="match status" value="1"/>
</dbReference>
<dbReference type="Proteomes" id="UP000001568">
    <property type="component" value="Chromosome 5"/>
</dbReference>
<dbReference type="RefSeq" id="XP_001417661.1">
    <property type="nucleotide sequence ID" value="XM_001417624.1"/>
</dbReference>
<dbReference type="OrthoDB" id="37297at2759"/>
<evidence type="ECO:0008006" key="3">
    <source>
        <dbReference type="Google" id="ProtNLM"/>
    </source>
</evidence>
<dbReference type="HOGENOM" id="CLU_085801_0_0_1"/>
<keyword evidence="2" id="KW-1185">Reference proteome</keyword>
<protein>
    <recommendedName>
        <fullName evidence="3">Thioredoxin-like fold domain-containing protein</fullName>
    </recommendedName>
</protein>
<gene>
    <name evidence="1" type="ORF">OSTLU_31506</name>
</gene>
<dbReference type="GeneID" id="5002071"/>
<name>A4RWZ0_OSTLU</name>
<accession>A4RWZ0</accession>
<dbReference type="OMA" id="IKFSRQN"/>
<dbReference type="InterPro" id="IPR036249">
    <property type="entry name" value="Thioredoxin-like_sf"/>
</dbReference>
<dbReference type="PANTHER" id="PTHR33875">
    <property type="entry name" value="OS09G0542200 PROTEIN"/>
    <property type="match status" value="1"/>
</dbReference>
<sequence length="219" mass="23910">MAGPPTPARPLGRVARGAATARVKIDAWLDFACPFSGRFWRNCTAAWASYDGKADVAIVVYNQPQPWHAQSALAHEVSLGVERLRGEDAFVAFCEAAFSEKNWDKFTDKFTEKMTKGEMYDLYVDVAREAMTGAMGADAAASTAGEVRKLLELDAEALARGEKNPGNAMTQQLKFYVKLGRQTGVHVSPSAYVNGLFADTSSGWSESEWHAFFDAARGK</sequence>